<protein>
    <submittedName>
        <fullName evidence="2">Kinase-like domain-containing protein</fullName>
    </submittedName>
</protein>
<name>A0A5N6TX79_ASPAV</name>
<proteinExistence type="predicted"/>
<dbReference type="Pfam" id="PF00069">
    <property type="entry name" value="Pkinase"/>
    <property type="match status" value="1"/>
</dbReference>
<dbReference type="Proteomes" id="UP000325780">
    <property type="component" value="Unassembled WGS sequence"/>
</dbReference>
<dbReference type="InterPro" id="IPR011009">
    <property type="entry name" value="Kinase-like_dom_sf"/>
</dbReference>
<feature type="domain" description="Protein kinase" evidence="1">
    <location>
        <begin position="1"/>
        <end position="262"/>
    </location>
</feature>
<dbReference type="PROSITE" id="PS50011">
    <property type="entry name" value="PROTEIN_KINASE_DOM"/>
    <property type="match status" value="1"/>
</dbReference>
<dbReference type="OrthoDB" id="1668230at2759"/>
<keyword evidence="2" id="KW-0808">Transferase</keyword>
<dbReference type="SUPFAM" id="SSF56112">
    <property type="entry name" value="Protein kinase-like (PK-like)"/>
    <property type="match status" value="1"/>
</dbReference>
<dbReference type="EMBL" id="ML742081">
    <property type="protein sequence ID" value="KAE8150983.1"/>
    <property type="molecule type" value="Genomic_DNA"/>
</dbReference>
<organism evidence="2 3">
    <name type="scientific">Aspergillus avenaceus</name>
    <dbReference type="NCBI Taxonomy" id="36643"/>
    <lineage>
        <taxon>Eukaryota</taxon>
        <taxon>Fungi</taxon>
        <taxon>Dikarya</taxon>
        <taxon>Ascomycota</taxon>
        <taxon>Pezizomycotina</taxon>
        <taxon>Eurotiomycetes</taxon>
        <taxon>Eurotiomycetidae</taxon>
        <taxon>Eurotiales</taxon>
        <taxon>Aspergillaceae</taxon>
        <taxon>Aspergillus</taxon>
        <taxon>Aspergillus subgen. Circumdati</taxon>
    </lineage>
</organism>
<dbReference type="InterPro" id="IPR000719">
    <property type="entry name" value="Prot_kinase_dom"/>
</dbReference>
<keyword evidence="3" id="KW-1185">Reference proteome</keyword>
<reference evidence="2 3" key="1">
    <citation type="submission" date="2019-04" db="EMBL/GenBank/DDBJ databases">
        <title>Friends and foes A comparative genomics study of 23 Aspergillus species from section Flavi.</title>
        <authorList>
            <consortium name="DOE Joint Genome Institute"/>
            <person name="Kjaerbolling I."/>
            <person name="Vesth T."/>
            <person name="Frisvad J.C."/>
            <person name="Nybo J.L."/>
            <person name="Theobald S."/>
            <person name="Kildgaard S."/>
            <person name="Isbrandt T."/>
            <person name="Kuo A."/>
            <person name="Sato A."/>
            <person name="Lyhne E.K."/>
            <person name="Kogle M.E."/>
            <person name="Wiebenga A."/>
            <person name="Kun R.S."/>
            <person name="Lubbers R.J."/>
            <person name="Makela M.R."/>
            <person name="Barry K."/>
            <person name="Chovatia M."/>
            <person name="Clum A."/>
            <person name="Daum C."/>
            <person name="Haridas S."/>
            <person name="He G."/>
            <person name="LaButti K."/>
            <person name="Lipzen A."/>
            <person name="Mondo S."/>
            <person name="Riley R."/>
            <person name="Salamov A."/>
            <person name="Simmons B.A."/>
            <person name="Magnuson J.K."/>
            <person name="Henrissat B."/>
            <person name="Mortensen U.H."/>
            <person name="Larsen T.O."/>
            <person name="Devries R.P."/>
            <person name="Grigoriev I.V."/>
            <person name="Machida M."/>
            <person name="Baker S.E."/>
            <person name="Andersen M.R."/>
        </authorList>
    </citation>
    <scope>NUCLEOTIDE SEQUENCE [LARGE SCALE GENOMIC DNA]</scope>
    <source>
        <strain evidence="2 3">IBT 18842</strain>
    </source>
</reference>
<gene>
    <name evidence="2" type="ORF">BDV25DRAFT_139324</name>
</gene>
<dbReference type="GO" id="GO:0005524">
    <property type="term" value="F:ATP binding"/>
    <property type="evidence" value="ECO:0007669"/>
    <property type="project" value="InterPro"/>
</dbReference>
<dbReference type="AlphaFoldDB" id="A0A5N6TX79"/>
<dbReference type="SMART" id="SM00220">
    <property type="entry name" value="S_TKc"/>
    <property type="match status" value="1"/>
</dbReference>
<sequence>MSNSRFRKPADVQLTVQYQKGLDIVGVGAAGQVYNVDEHIVLKACRIYEPPSEQDTPRASPCCGSSPRIRTRNIIEAIHTDHPEGIYLRKYQPLSALAPTSSSQSDRVHWYRDLLRALLHLHRLGIAHADLRRDNVLFDHRRHALLSDFGAACPFGRPNPSLPVLLLNGPSETVSAATDHFAMGSLIYELETGARPDLSADDHGALVLPQIHTRHAGLDALVENAWRGHYARTEDMLEHADCLDALPDSREPYERPIPRAELTARITQWRNTRQEHHGCVLYSLPTDLQLHILAERYGWNLDDELRFP</sequence>
<evidence type="ECO:0000259" key="1">
    <source>
        <dbReference type="PROSITE" id="PS50011"/>
    </source>
</evidence>
<accession>A0A5N6TX79</accession>
<evidence type="ECO:0000313" key="2">
    <source>
        <dbReference type="EMBL" id="KAE8150983.1"/>
    </source>
</evidence>
<dbReference type="GO" id="GO:0004672">
    <property type="term" value="F:protein kinase activity"/>
    <property type="evidence" value="ECO:0007669"/>
    <property type="project" value="InterPro"/>
</dbReference>
<dbReference type="Gene3D" id="1.10.510.10">
    <property type="entry name" value="Transferase(Phosphotransferase) domain 1"/>
    <property type="match status" value="1"/>
</dbReference>
<keyword evidence="2" id="KW-0418">Kinase</keyword>
<evidence type="ECO:0000313" key="3">
    <source>
        <dbReference type="Proteomes" id="UP000325780"/>
    </source>
</evidence>